<keyword evidence="8" id="KW-0862">Zinc</keyword>
<dbReference type="NCBIfam" id="TIGR00726">
    <property type="entry name" value="peptidoglycan editing factor PgeF"/>
    <property type="match status" value="1"/>
</dbReference>
<evidence type="ECO:0000256" key="2">
    <source>
        <dbReference type="ARBA" id="ARBA00001947"/>
    </source>
</evidence>
<comment type="function">
    <text evidence="3">Purine nucleoside enzyme that catalyzes the phosphorolysis of adenosine and inosine nucleosides, yielding D-ribose 1-phosphate and the respective free bases, adenine and hypoxanthine. Also catalyzes the phosphorolysis of S-methyl-5'-thioadenosine into adenine and S-methyl-5-thio-alpha-D-ribose 1-phosphate. Also has adenosine deaminase activity.</text>
</comment>
<evidence type="ECO:0000256" key="8">
    <source>
        <dbReference type="ARBA" id="ARBA00022833"/>
    </source>
</evidence>
<dbReference type="InterPro" id="IPR011324">
    <property type="entry name" value="Cytotoxic_necrot_fac-like_cat"/>
</dbReference>
<evidence type="ECO:0000256" key="12">
    <source>
        <dbReference type="RuleBase" id="RU361274"/>
    </source>
</evidence>
<proteinExistence type="inferred from homology"/>
<evidence type="ECO:0000256" key="3">
    <source>
        <dbReference type="ARBA" id="ARBA00003215"/>
    </source>
</evidence>
<dbReference type="PANTHER" id="PTHR30616:SF2">
    <property type="entry name" value="PURINE NUCLEOSIDE PHOSPHORYLASE LACC1"/>
    <property type="match status" value="1"/>
</dbReference>
<keyword evidence="6" id="KW-0479">Metal-binding</keyword>
<dbReference type="GO" id="GO:0017061">
    <property type="term" value="F:S-methyl-5-thioadenosine phosphorylase activity"/>
    <property type="evidence" value="ECO:0007669"/>
    <property type="project" value="UniProtKB-EC"/>
</dbReference>
<evidence type="ECO:0000256" key="4">
    <source>
        <dbReference type="ARBA" id="ARBA00007353"/>
    </source>
</evidence>
<accession>A0A556PRT2</accession>
<comment type="catalytic activity">
    <reaction evidence="9">
        <text>adenosine + H2O + H(+) = inosine + NH4(+)</text>
        <dbReference type="Rhea" id="RHEA:24408"/>
        <dbReference type="ChEBI" id="CHEBI:15377"/>
        <dbReference type="ChEBI" id="CHEBI:15378"/>
        <dbReference type="ChEBI" id="CHEBI:16335"/>
        <dbReference type="ChEBI" id="CHEBI:17596"/>
        <dbReference type="ChEBI" id="CHEBI:28938"/>
        <dbReference type="EC" id="3.5.4.4"/>
    </reaction>
    <physiologicalReaction direction="left-to-right" evidence="9">
        <dbReference type="Rhea" id="RHEA:24409"/>
    </physiologicalReaction>
</comment>
<comment type="catalytic activity">
    <reaction evidence="10">
        <text>adenosine + phosphate = alpha-D-ribose 1-phosphate + adenine</text>
        <dbReference type="Rhea" id="RHEA:27642"/>
        <dbReference type="ChEBI" id="CHEBI:16335"/>
        <dbReference type="ChEBI" id="CHEBI:16708"/>
        <dbReference type="ChEBI" id="CHEBI:43474"/>
        <dbReference type="ChEBI" id="CHEBI:57720"/>
        <dbReference type="EC" id="2.4.2.1"/>
    </reaction>
    <physiologicalReaction direction="left-to-right" evidence="10">
        <dbReference type="Rhea" id="RHEA:27643"/>
    </physiologicalReaction>
</comment>
<dbReference type="OrthoDB" id="4279at2"/>
<evidence type="ECO:0000256" key="10">
    <source>
        <dbReference type="ARBA" id="ARBA00048968"/>
    </source>
</evidence>
<evidence type="ECO:0000256" key="11">
    <source>
        <dbReference type="ARBA" id="ARBA00049893"/>
    </source>
</evidence>
<dbReference type="RefSeq" id="WP_144087663.1">
    <property type="nucleotide sequence ID" value="NZ_VMHE01000002.1"/>
</dbReference>
<keyword evidence="7" id="KW-0378">Hydrolase</keyword>
<dbReference type="GO" id="GO:0016787">
    <property type="term" value="F:hydrolase activity"/>
    <property type="evidence" value="ECO:0007669"/>
    <property type="project" value="UniProtKB-KW"/>
</dbReference>
<dbReference type="InterPro" id="IPR003730">
    <property type="entry name" value="Cu_polyphenol_OxRdtase"/>
</dbReference>
<dbReference type="EMBL" id="VMHE01000002">
    <property type="protein sequence ID" value="TSJ67074.1"/>
    <property type="molecule type" value="Genomic_DNA"/>
</dbReference>
<comment type="catalytic activity">
    <reaction evidence="11">
        <text>S-methyl-5'-thioadenosine + phosphate = 5-(methylsulfanyl)-alpha-D-ribose 1-phosphate + adenine</text>
        <dbReference type="Rhea" id="RHEA:11852"/>
        <dbReference type="ChEBI" id="CHEBI:16708"/>
        <dbReference type="ChEBI" id="CHEBI:17509"/>
        <dbReference type="ChEBI" id="CHEBI:43474"/>
        <dbReference type="ChEBI" id="CHEBI:58533"/>
        <dbReference type="EC" id="2.4.2.28"/>
    </reaction>
    <physiologicalReaction direction="left-to-right" evidence="11">
        <dbReference type="Rhea" id="RHEA:11853"/>
    </physiologicalReaction>
</comment>
<dbReference type="InterPro" id="IPR038371">
    <property type="entry name" value="Cu_polyphenol_OxRdtase_sf"/>
</dbReference>
<comment type="catalytic activity">
    <reaction evidence="1">
        <text>inosine + phosphate = alpha-D-ribose 1-phosphate + hypoxanthine</text>
        <dbReference type="Rhea" id="RHEA:27646"/>
        <dbReference type="ChEBI" id="CHEBI:17368"/>
        <dbReference type="ChEBI" id="CHEBI:17596"/>
        <dbReference type="ChEBI" id="CHEBI:43474"/>
        <dbReference type="ChEBI" id="CHEBI:57720"/>
        <dbReference type="EC" id="2.4.2.1"/>
    </reaction>
    <physiologicalReaction direction="left-to-right" evidence="1">
        <dbReference type="Rhea" id="RHEA:27647"/>
    </physiologicalReaction>
</comment>
<evidence type="ECO:0000313" key="13">
    <source>
        <dbReference type="EMBL" id="TSJ67074.1"/>
    </source>
</evidence>
<evidence type="ECO:0000256" key="5">
    <source>
        <dbReference type="ARBA" id="ARBA00022679"/>
    </source>
</evidence>
<evidence type="ECO:0000313" key="14">
    <source>
        <dbReference type="Proteomes" id="UP000316425"/>
    </source>
</evidence>
<dbReference type="AlphaFoldDB" id="A0A556PRT2"/>
<comment type="similarity">
    <text evidence="4 12">Belongs to the purine nucleoside phosphorylase YfiH/LACC1 family.</text>
</comment>
<evidence type="ECO:0000256" key="7">
    <source>
        <dbReference type="ARBA" id="ARBA00022801"/>
    </source>
</evidence>
<keyword evidence="5" id="KW-0808">Transferase</keyword>
<evidence type="ECO:0000256" key="6">
    <source>
        <dbReference type="ARBA" id="ARBA00022723"/>
    </source>
</evidence>
<protein>
    <recommendedName>
        <fullName evidence="12">Purine nucleoside phosphorylase</fullName>
    </recommendedName>
</protein>
<name>A0A556PRT2_9BACI</name>
<gene>
    <name evidence="13" type="primary">pgeF</name>
    <name evidence="13" type="ORF">FPQ13_02125</name>
</gene>
<evidence type="ECO:0000256" key="9">
    <source>
        <dbReference type="ARBA" id="ARBA00047989"/>
    </source>
</evidence>
<comment type="caution">
    <text evidence="13">The sequence shown here is derived from an EMBL/GenBank/DDBJ whole genome shotgun (WGS) entry which is preliminary data.</text>
</comment>
<organism evidence="13 14">
    <name type="scientific">Allobacillus salarius</name>
    <dbReference type="NCBI Taxonomy" id="1955272"/>
    <lineage>
        <taxon>Bacteria</taxon>
        <taxon>Bacillati</taxon>
        <taxon>Bacillota</taxon>
        <taxon>Bacilli</taxon>
        <taxon>Bacillales</taxon>
        <taxon>Bacillaceae</taxon>
        <taxon>Allobacillus</taxon>
    </lineage>
</organism>
<sequence length="266" mass="30367">MKDVFNYDESTAMLLIKEWEKYGVIAGFTTKNNGVSKPPFEGLNLGLHVNDHREDVMENRQITTNALNKDLIQWRCINQIHGDRIVDLTDRQMDDKQLQHDKPLLDADGMFSDNPNDFLVTYYADCVPLYVIDIKNHYFGMAHAGWKGTVKGIGQKLVEKFQQKGSKLSDMHVAIGPSISQTHYEVNDAVAEQIPKEHAQVLVATKPGHYLLDLKTLNERIFVEAGIRPDQILKTNYCTFEQEDLFYSYRRDNGKTGRMAAFLGVL</sequence>
<dbReference type="Pfam" id="PF02578">
    <property type="entry name" value="Cu-oxidase_4"/>
    <property type="match status" value="1"/>
</dbReference>
<comment type="cofactor">
    <cofactor evidence="2">
        <name>Zn(2+)</name>
        <dbReference type="ChEBI" id="CHEBI:29105"/>
    </cofactor>
</comment>
<evidence type="ECO:0000256" key="1">
    <source>
        <dbReference type="ARBA" id="ARBA00000553"/>
    </source>
</evidence>
<dbReference type="Gene3D" id="3.60.140.10">
    <property type="entry name" value="CNF1/YfiH-like putative cysteine hydrolases"/>
    <property type="match status" value="1"/>
</dbReference>
<dbReference type="GO" id="GO:0005507">
    <property type="term" value="F:copper ion binding"/>
    <property type="evidence" value="ECO:0007669"/>
    <property type="project" value="TreeGrafter"/>
</dbReference>
<keyword evidence="14" id="KW-1185">Reference proteome</keyword>
<dbReference type="Proteomes" id="UP000316425">
    <property type="component" value="Unassembled WGS sequence"/>
</dbReference>
<reference evidence="13 14" key="1">
    <citation type="submission" date="2019-07" db="EMBL/GenBank/DDBJ databases">
        <title>Allobacillus sp. nov. SKP isolated from shrimp paste of Euphausiacea.</title>
        <authorList>
            <person name="Kanchanasin P."/>
            <person name="Tanasupawat S."/>
            <person name="Shi W."/>
            <person name="Wu L."/>
            <person name="Ma J."/>
        </authorList>
    </citation>
    <scope>NUCLEOTIDE SEQUENCE [LARGE SCALE GENOMIC DNA]</scope>
    <source>
        <strain evidence="13 14">SKP4-8</strain>
    </source>
</reference>
<dbReference type="SUPFAM" id="SSF64438">
    <property type="entry name" value="CNF1/YfiH-like putative cysteine hydrolases"/>
    <property type="match status" value="1"/>
</dbReference>
<dbReference type="PANTHER" id="PTHR30616">
    <property type="entry name" value="UNCHARACTERIZED PROTEIN YFIH"/>
    <property type="match status" value="1"/>
</dbReference>
<dbReference type="CDD" id="cd16833">
    <property type="entry name" value="YfiH"/>
    <property type="match status" value="1"/>
</dbReference>